<dbReference type="Proteomes" id="UP000244064">
    <property type="component" value="Unassembled WGS sequence"/>
</dbReference>
<evidence type="ECO:0000313" key="2">
    <source>
        <dbReference type="Proteomes" id="UP000244064"/>
    </source>
</evidence>
<reference evidence="1 2" key="1">
    <citation type="submission" date="2018-04" db="EMBL/GenBank/DDBJ databases">
        <title>Pseudomonas sp. nov., isolated from mangrove soil.</title>
        <authorList>
            <person name="Chen C."/>
        </authorList>
    </citation>
    <scope>NUCLEOTIDE SEQUENCE [LARGE SCALE GENOMIC DNA]</scope>
    <source>
        <strain evidence="1 2">TC-11</strain>
    </source>
</reference>
<dbReference type="RefSeq" id="WP_108108645.1">
    <property type="nucleotide sequence ID" value="NZ_QASN01000021.1"/>
</dbReference>
<accession>A0A2T5P5C9</accession>
<dbReference type="EMBL" id="QASN01000021">
    <property type="protein sequence ID" value="PTU72950.1"/>
    <property type="molecule type" value="Genomic_DNA"/>
</dbReference>
<gene>
    <name evidence="1" type="ORF">DBO85_17000</name>
</gene>
<dbReference type="AlphaFoldDB" id="A0A2T5P5C9"/>
<keyword evidence="2" id="KW-1185">Reference proteome</keyword>
<evidence type="ECO:0008006" key="3">
    <source>
        <dbReference type="Google" id="ProtNLM"/>
    </source>
</evidence>
<comment type="caution">
    <text evidence="1">The sequence shown here is derived from an EMBL/GenBank/DDBJ whole genome shotgun (WGS) entry which is preliminary data.</text>
</comment>
<organism evidence="1 2">
    <name type="scientific">Pseudomonas mangrovi</name>
    <dbReference type="NCBI Taxonomy" id="2161748"/>
    <lineage>
        <taxon>Bacteria</taxon>
        <taxon>Pseudomonadati</taxon>
        <taxon>Pseudomonadota</taxon>
        <taxon>Gammaproteobacteria</taxon>
        <taxon>Pseudomonadales</taxon>
        <taxon>Pseudomonadaceae</taxon>
        <taxon>Pseudomonas</taxon>
    </lineage>
</organism>
<protein>
    <recommendedName>
        <fullName evidence="3">Beta-ketoacyl synthase N-terminal domain-containing protein</fullName>
    </recommendedName>
</protein>
<proteinExistence type="predicted"/>
<sequence length="189" mass="20425">MKVIAASEIRGPAGCSDKLLKAEVARFVEPPRRVDRLILQSLLGAAPFLPLLRKDCGLYLAADYPCRPTMELLLEAVFVQHKLPKPLEFVNSVSNAAGFHVAQKLGVEGPNLFIGAGRDLWRQFCEIAALDMADGVVSQALLIHSANPDEFVVRSLLLDNTPGTADSSSFATLSEGLDISRLEIVRADG</sequence>
<dbReference type="OrthoDB" id="6989355at2"/>
<evidence type="ECO:0000313" key="1">
    <source>
        <dbReference type="EMBL" id="PTU72950.1"/>
    </source>
</evidence>
<name>A0A2T5P5C9_9PSED</name>